<evidence type="ECO:0000256" key="1">
    <source>
        <dbReference type="SAM" id="MobiDB-lite"/>
    </source>
</evidence>
<dbReference type="Proteomes" id="UP000838412">
    <property type="component" value="Chromosome 7"/>
</dbReference>
<feature type="region of interest" description="Disordered" evidence="1">
    <location>
        <begin position="57"/>
        <end position="76"/>
    </location>
</feature>
<reference evidence="2" key="1">
    <citation type="submission" date="2022-01" db="EMBL/GenBank/DDBJ databases">
        <authorList>
            <person name="Braso-Vives M."/>
        </authorList>
    </citation>
    <scope>NUCLEOTIDE SEQUENCE</scope>
</reference>
<dbReference type="EMBL" id="OV696692">
    <property type="protein sequence ID" value="CAH1268822.1"/>
    <property type="molecule type" value="Genomic_DNA"/>
</dbReference>
<dbReference type="AlphaFoldDB" id="A0A8K0A3X1"/>
<evidence type="ECO:0000313" key="3">
    <source>
        <dbReference type="Proteomes" id="UP000838412"/>
    </source>
</evidence>
<protein>
    <submittedName>
        <fullName evidence="2">Hypp4002 protein</fullName>
    </submittedName>
</protein>
<organism evidence="2 3">
    <name type="scientific">Branchiostoma lanceolatum</name>
    <name type="common">Common lancelet</name>
    <name type="synonym">Amphioxus lanceolatum</name>
    <dbReference type="NCBI Taxonomy" id="7740"/>
    <lineage>
        <taxon>Eukaryota</taxon>
        <taxon>Metazoa</taxon>
        <taxon>Chordata</taxon>
        <taxon>Cephalochordata</taxon>
        <taxon>Leptocardii</taxon>
        <taxon>Amphioxiformes</taxon>
        <taxon>Branchiostomatidae</taxon>
        <taxon>Branchiostoma</taxon>
    </lineage>
</organism>
<gene>
    <name evidence="2" type="primary">Hypp4002</name>
    <name evidence="2" type="ORF">BLAG_LOCUS21633</name>
</gene>
<accession>A0A8K0A3X1</accession>
<evidence type="ECO:0000313" key="2">
    <source>
        <dbReference type="EMBL" id="CAH1268822.1"/>
    </source>
</evidence>
<keyword evidence="3" id="KW-1185">Reference proteome</keyword>
<proteinExistence type="predicted"/>
<sequence length="76" mass="8291">MEACLCLTELRGGRIEESELPANLSSALALVGPVLCLEVTVTDYVIKLPSRYNKDRAKRHKEMTIGEKGTAEAQTA</sequence>
<name>A0A8K0A3X1_BRALA</name>